<dbReference type="PANTHER" id="PTHR12448">
    <property type="entry name" value="ATP SYNTHASE EPSILON CHAIN, MITOCHONDRIAL"/>
    <property type="match status" value="1"/>
</dbReference>
<evidence type="ECO:0000313" key="13">
    <source>
        <dbReference type="Proteomes" id="UP000694558"/>
    </source>
</evidence>
<keyword evidence="9" id="KW-0472">Membrane</keyword>
<name>A0A8D3AWA4_SCOMX</name>
<evidence type="ECO:0000256" key="11">
    <source>
        <dbReference type="ARBA" id="ARBA00023310"/>
    </source>
</evidence>
<comment type="subcellular location">
    <subcellularLocation>
        <location evidence="1">Mitochondrion inner membrane</location>
    </subcellularLocation>
</comment>
<evidence type="ECO:0000256" key="2">
    <source>
        <dbReference type="ARBA" id="ARBA00009502"/>
    </source>
</evidence>
<protein>
    <recommendedName>
        <fullName evidence="14">ATP synthase subunit epsilon mitochondrial</fullName>
    </recommendedName>
</protein>
<evidence type="ECO:0000256" key="6">
    <source>
        <dbReference type="ARBA" id="ARBA00022990"/>
    </source>
</evidence>
<reference evidence="12" key="2">
    <citation type="submission" date="2025-08" db="UniProtKB">
        <authorList>
            <consortium name="Ensembl"/>
        </authorList>
    </citation>
    <scope>IDENTIFICATION</scope>
</reference>
<dbReference type="GO" id="GO:0042776">
    <property type="term" value="P:proton motive force-driven mitochondrial ATP synthesis"/>
    <property type="evidence" value="ECO:0007669"/>
    <property type="project" value="TreeGrafter"/>
</dbReference>
<comment type="similarity">
    <text evidence="2">Belongs to the eukaryotic ATPase epsilon family.</text>
</comment>
<dbReference type="GO" id="GO:0005743">
    <property type="term" value="C:mitochondrial inner membrane"/>
    <property type="evidence" value="ECO:0007669"/>
    <property type="project" value="UniProtKB-SubCell"/>
</dbReference>
<dbReference type="InterPro" id="IPR006721">
    <property type="entry name" value="ATP_synth_F1_esu_mt"/>
</dbReference>
<evidence type="ECO:0000256" key="7">
    <source>
        <dbReference type="ARBA" id="ARBA00023065"/>
    </source>
</evidence>
<keyword evidence="4" id="KW-0375">Hydrogen ion transport</keyword>
<dbReference type="Gene3D" id="1.10.1620.20">
    <property type="entry name" value="ATP synthase, F1 complex, epsilon subunit superfamily, mitochondrial"/>
    <property type="match status" value="1"/>
</dbReference>
<evidence type="ECO:0000256" key="9">
    <source>
        <dbReference type="ARBA" id="ARBA00023136"/>
    </source>
</evidence>
<dbReference type="FunFam" id="1.10.1620.20:FF:000001">
    <property type="entry name" value="ATP synthase subunit epsilon, mitochondrial"/>
    <property type="match status" value="1"/>
</dbReference>
<dbReference type="CTD" id="514"/>
<dbReference type="Pfam" id="PF04627">
    <property type="entry name" value="ATP-synt_Eps"/>
    <property type="match status" value="1"/>
</dbReference>
<dbReference type="InterPro" id="IPR036742">
    <property type="entry name" value="ATP_synth_F1_esu_sf_mt"/>
</dbReference>
<dbReference type="SUPFAM" id="SSF48690">
    <property type="entry name" value="Epsilon subunit of mitochondrial F1F0-ATP synthase"/>
    <property type="match status" value="1"/>
</dbReference>
<gene>
    <name evidence="12" type="primary">atp5f1e</name>
</gene>
<keyword evidence="7" id="KW-0406">Ion transport</keyword>
<keyword evidence="5" id="KW-0999">Mitochondrion inner membrane</keyword>
<keyword evidence="8" id="KW-0496">Mitochondrion</keyword>
<dbReference type="GO" id="GO:0046933">
    <property type="term" value="F:proton-transporting ATP synthase activity, rotational mechanism"/>
    <property type="evidence" value="ECO:0007669"/>
    <property type="project" value="InterPro"/>
</dbReference>
<dbReference type="AlphaFoldDB" id="A0A8D3AWA4"/>
<keyword evidence="3" id="KW-0813">Transport</keyword>
<proteinExistence type="inferred from homology"/>
<evidence type="ECO:0000256" key="10">
    <source>
        <dbReference type="ARBA" id="ARBA00023196"/>
    </source>
</evidence>
<dbReference type="PANTHER" id="PTHR12448:SF0">
    <property type="entry name" value="ATP SYNTHASE SUBUNIT EPSILON, MITOCHONDRIAL"/>
    <property type="match status" value="1"/>
</dbReference>
<keyword evidence="10" id="KW-0139">CF(1)</keyword>
<evidence type="ECO:0000256" key="8">
    <source>
        <dbReference type="ARBA" id="ARBA00023128"/>
    </source>
</evidence>
<evidence type="ECO:0000256" key="4">
    <source>
        <dbReference type="ARBA" id="ARBA00022781"/>
    </source>
</evidence>
<dbReference type="CDD" id="cd12153">
    <property type="entry name" value="F1-ATPase_epsilon"/>
    <property type="match status" value="1"/>
</dbReference>
<evidence type="ECO:0000313" key="12">
    <source>
        <dbReference type="Ensembl" id="ENSSMAP00000024568.1"/>
    </source>
</evidence>
<dbReference type="KEGG" id="smau:118316454"/>
<dbReference type="OrthoDB" id="269124at2759"/>
<evidence type="ECO:0000256" key="1">
    <source>
        <dbReference type="ARBA" id="ARBA00004273"/>
    </source>
</evidence>
<dbReference type="GO" id="GO:0045259">
    <property type="term" value="C:proton-transporting ATP synthase complex"/>
    <property type="evidence" value="ECO:0007669"/>
    <property type="project" value="UniProtKB-KW"/>
</dbReference>
<dbReference type="GeneID" id="118316454"/>
<keyword evidence="6" id="KW-0007">Acetylation</keyword>
<organism evidence="12 13">
    <name type="scientific">Scophthalmus maximus</name>
    <name type="common">Turbot</name>
    <name type="synonym">Psetta maxima</name>
    <dbReference type="NCBI Taxonomy" id="52904"/>
    <lineage>
        <taxon>Eukaryota</taxon>
        <taxon>Metazoa</taxon>
        <taxon>Chordata</taxon>
        <taxon>Craniata</taxon>
        <taxon>Vertebrata</taxon>
        <taxon>Euteleostomi</taxon>
        <taxon>Actinopterygii</taxon>
        <taxon>Neopterygii</taxon>
        <taxon>Teleostei</taxon>
        <taxon>Neoteleostei</taxon>
        <taxon>Acanthomorphata</taxon>
        <taxon>Carangaria</taxon>
        <taxon>Pleuronectiformes</taxon>
        <taxon>Pleuronectoidei</taxon>
        <taxon>Scophthalmidae</taxon>
        <taxon>Scophthalmus</taxon>
    </lineage>
</organism>
<evidence type="ECO:0000256" key="5">
    <source>
        <dbReference type="ARBA" id="ARBA00022792"/>
    </source>
</evidence>
<evidence type="ECO:0008006" key="14">
    <source>
        <dbReference type="Google" id="ProtNLM"/>
    </source>
</evidence>
<dbReference type="GeneTree" id="ENSGT00940000167348"/>
<evidence type="ECO:0000256" key="3">
    <source>
        <dbReference type="ARBA" id="ARBA00022448"/>
    </source>
</evidence>
<dbReference type="Ensembl" id="ENSSMAT00000024859.2">
    <property type="protein sequence ID" value="ENSSMAP00000024568.1"/>
    <property type="gene ID" value="ENSSMAG00000015014.2"/>
</dbReference>
<accession>A0A8D3AWA4</accession>
<dbReference type="Proteomes" id="UP000694558">
    <property type="component" value="Chromosome 11"/>
</dbReference>
<keyword evidence="11" id="KW-0066">ATP synthesis</keyword>
<dbReference type="OMA" id="QICAQVV"/>
<dbReference type="RefSeq" id="XP_035500181.1">
    <property type="nucleotide sequence ID" value="XM_035644288.2"/>
</dbReference>
<sequence length="52" mass="5566">MVAYWRQAGLSYIRFSAICASAVRAALKPQFRAEALKAAEANVKVAKPKAAA</sequence>
<reference evidence="12" key="1">
    <citation type="submission" date="2023-05" db="EMBL/GenBank/DDBJ databases">
        <title>High-quality long-read genome of Scophthalmus maximus.</title>
        <authorList>
            <person name="Lien S."/>
            <person name="Martinez P."/>
        </authorList>
    </citation>
    <scope>NUCLEOTIDE SEQUENCE [LARGE SCALE GENOMIC DNA]</scope>
</reference>